<sequence length="64" mass="7041">MKKVFGIEAEVNITADEDICKGIGKGVSNGSILLADIIKEIKPEIIKGVKKLFEEDNKKPQDNK</sequence>
<protein>
    <submittedName>
        <fullName evidence="1">Uncharacterized protein</fullName>
    </submittedName>
</protein>
<accession>A0A8S5MXX4</accession>
<name>A0A8S5MXX4_9CAUD</name>
<organism evidence="1">
    <name type="scientific">Myoviridae sp. ctRRy11</name>
    <dbReference type="NCBI Taxonomy" id="2826651"/>
    <lineage>
        <taxon>Viruses</taxon>
        <taxon>Duplodnaviria</taxon>
        <taxon>Heunggongvirae</taxon>
        <taxon>Uroviricota</taxon>
        <taxon>Caudoviricetes</taxon>
    </lineage>
</organism>
<proteinExistence type="predicted"/>
<reference evidence="1" key="1">
    <citation type="journal article" date="2021" name="Proc. Natl. Acad. Sci. U.S.A.">
        <title>A Catalog of Tens of Thousands of Viruses from Human Metagenomes Reveals Hidden Associations with Chronic Diseases.</title>
        <authorList>
            <person name="Tisza M.J."/>
            <person name="Buck C.B."/>
        </authorList>
    </citation>
    <scope>NUCLEOTIDE SEQUENCE</scope>
    <source>
        <strain evidence="1">CtRRy11</strain>
    </source>
</reference>
<evidence type="ECO:0000313" key="1">
    <source>
        <dbReference type="EMBL" id="DAD87048.1"/>
    </source>
</evidence>
<dbReference type="EMBL" id="BK015012">
    <property type="protein sequence ID" value="DAD87048.1"/>
    <property type="molecule type" value="Genomic_DNA"/>
</dbReference>